<dbReference type="GO" id="GO:0003677">
    <property type="term" value="F:DNA binding"/>
    <property type="evidence" value="ECO:0007669"/>
    <property type="project" value="UniProtKB-KW"/>
</dbReference>
<dbReference type="InterPro" id="IPR010982">
    <property type="entry name" value="Lambda_DNA-bd_dom_sf"/>
</dbReference>
<name>A0ABS1T5K0_9CLOT</name>
<dbReference type="Pfam" id="PF00356">
    <property type="entry name" value="LacI"/>
    <property type="match status" value="1"/>
</dbReference>
<keyword evidence="3 6" id="KW-0238">DNA-binding</keyword>
<evidence type="ECO:0000256" key="3">
    <source>
        <dbReference type="ARBA" id="ARBA00023125"/>
    </source>
</evidence>
<feature type="domain" description="HTH lacI-type" evidence="5">
    <location>
        <begin position="3"/>
        <end position="56"/>
    </location>
</feature>
<evidence type="ECO:0000313" key="7">
    <source>
        <dbReference type="Proteomes" id="UP000632377"/>
    </source>
</evidence>
<evidence type="ECO:0000256" key="4">
    <source>
        <dbReference type="ARBA" id="ARBA00023163"/>
    </source>
</evidence>
<gene>
    <name evidence="6" type="ORF">JK636_02420</name>
</gene>
<keyword evidence="4" id="KW-0804">Transcription</keyword>
<dbReference type="InterPro" id="IPR000843">
    <property type="entry name" value="HTH_LacI"/>
</dbReference>
<dbReference type="SUPFAM" id="SSF47413">
    <property type="entry name" value="lambda repressor-like DNA-binding domains"/>
    <property type="match status" value="1"/>
</dbReference>
<dbReference type="Pfam" id="PF00532">
    <property type="entry name" value="Peripla_BP_1"/>
    <property type="match status" value="1"/>
</dbReference>
<comment type="caution">
    <text evidence="6">The sequence shown here is derived from an EMBL/GenBank/DDBJ whole genome shotgun (WGS) entry which is preliminary data.</text>
</comment>
<dbReference type="Proteomes" id="UP000632377">
    <property type="component" value="Unassembled WGS sequence"/>
</dbReference>
<evidence type="ECO:0000256" key="1">
    <source>
        <dbReference type="ARBA" id="ARBA00022491"/>
    </source>
</evidence>
<dbReference type="SMART" id="SM00354">
    <property type="entry name" value="HTH_LACI"/>
    <property type="match status" value="1"/>
</dbReference>
<dbReference type="Gene3D" id="1.10.260.40">
    <property type="entry name" value="lambda repressor-like DNA-binding domains"/>
    <property type="match status" value="1"/>
</dbReference>
<accession>A0ABS1T5K0</accession>
<dbReference type="InterPro" id="IPR001761">
    <property type="entry name" value="Peripla_BP/Lac1_sug-bd_dom"/>
</dbReference>
<evidence type="ECO:0000256" key="2">
    <source>
        <dbReference type="ARBA" id="ARBA00023015"/>
    </source>
</evidence>
<organism evidence="6 7">
    <name type="scientific">Clostridium rhizosphaerae</name>
    <dbReference type="NCBI Taxonomy" id="2803861"/>
    <lineage>
        <taxon>Bacteria</taxon>
        <taxon>Bacillati</taxon>
        <taxon>Bacillota</taxon>
        <taxon>Clostridia</taxon>
        <taxon>Eubacteriales</taxon>
        <taxon>Clostridiaceae</taxon>
        <taxon>Clostridium</taxon>
    </lineage>
</organism>
<dbReference type="InterPro" id="IPR028082">
    <property type="entry name" value="Peripla_BP_I"/>
</dbReference>
<sequence length="334" mass="37298">MAATIKDVAKYTGLSIATISKFINGGNVLEKNRMVIEEAIKTLDFKVNELARGLKTSKTKTIGILIPSLENIFCTSVVSSIENILLQYGYSTIICDYRDDAILEKKKLEFLMNKMVDGLIIMPLGENNGYIKEVSEKGIPIVSIDRILKSINCDMVLVDNLNASYDAVEHLIVKGHKRIGIICGPEEVYTAQERLKGYLRVHEDYSMEVDDQLIKHGDYKLESGYEILMEFLDMDNPPTAVYVTNYDMTLGAIIAINEKNIVIPEELSIIGFDNLQMARIFKPALSIVVQPMKEIGETAASVLLKRLAGDLSGFPHIDRLKAEVEFKDSVKALI</sequence>
<dbReference type="RefSeq" id="WP_202747235.1">
    <property type="nucleotide sequence ID" value="NZ_JAESWC010000001.1"/>
</dbReference>
<dbReference type="CDD" id="cd06267">
    <property type="entry name" value="PBP1_LacI_sugar_binding-like"/>
    <property type="match status" value="1"/>
</dbReference>
<keyword evidence="7" id="KW-1185">Reference proteome</keyword>
<keyword evidence="1" id="KW-0678">Repressor</keyword>
<dbReference type="SUPFAM" id="SSF53822">
    <property type="entry name" value="Periplasmic binding protein-like I"/>
    <property type="match status" value="1"/>
</dbReference>
<dbReference type="Gene3D" id="3.40.50.2300">
    <property type="match status" value="2"/>
</dbReference>
<dbReference type="PANTHER" id="PTHR30146">
    <property type="entry name" value="LACI-RELATED TRANSCRIPTIONAL REPRESSOR"/>
    <property type="match status" value="1"/>
</dbReference>
<dbReference type="PROSITE" id="PS50932">
    <property type="entry name" value="HTH_LACI_2"/>
    <property type="match status" value="1"/>
</dbReference>
<evidence type="ECO:0000313" key="6">
    <source>
        <dbReference type="EMBL" id="MBL4934607.1"/>
    </source>
</evidence>
<dbReference type="PANTHER" id="PTHR30146:SF148">
    <property type="entry name" value="HTH-TYPE TRANSCRIPTIONAL REPRESSOR PURR-RELATED"/>
    <property type="match status" value="1"/>
</dbReference>
<reference evidence="6 7" key="1">
    <citation type="submission" date="2021-01" db="EMBL/GenBank/DDBJ databases">
        <title>Genome public.</title>
        <authorList>
            <person name="Liu C."/>
            <person name="Sun Q."/>
        </authorList>
    </citation>
    <scope>NUCLEOTIDE SEQUENCE [LARGE SCALE GENOMIC DNA]</scope>
    <source>
        <strain evidence="6 7">YIM B02515</strain>
    </source>
</reference>
<keyword evidence="2" id="KW-0805">Transcription regulation</keyword>
<dbReference type="EMBL" id="JAESWC010000001">
    <property type="protein sequence ID" value="MBL4934607.1"/>
    <property type="molecule type" value="Genomic_DNA"/>
</dbReference>
<evidence type="ECO:0000259" key="5">
    <source>
        <dbReference type="PROSITE" id="PS50932"/>
    </source>
</evidence>
<protein>
    <submittedName>
        <fullName evidence="6">LacI family DNA-binding transcriptional regulator</fullName>
    </submittedName>
</protein>
<proteinExistence type="predicted"/>